<gene>
    <name evidence="6" type="ORF">SAMN02745217_02034</name>
</gene>
<evidence type="ECO:0000259" key="5">
    <source>
        <dbReference type="Pfam" id="PF04055"/>
    </source>
</evidence>
<keyword evidence="1" id="KW-0949">S-adenosyl-L-methionine</keyword>
<proteinExistence type="predicted"/>
<dbReference type="Gene3D" id="3.20.20.70">
    <property type="entry name" value="Aldolase class I"/>
    <property type="match status" value="1"/>
</dbReference>
<dbReference type="InterPro" id="IPR058240">
    <property type="entry name" value="rSAM_sf"/>
</dbReference>
<evidence type="ECO:0000256" key="1">
    <source>
        <dbReference type="ARBA" id="ARBA00022691"/>
    </source>
</evidence>
<name>A0A1M7Y8A9_9FIRM</name>
<dbReference type="GO" id="GO:0046872">
    <property type="term" value="F:metal ion binding"/>
    <property type="evidence" value="ECO:0007669"/>
    <property type="project" value="UniProtKB-KW"/>
</dbReference>
<dbReference type="RefSeq" id="WP_073588719.1">
    <property type="nucleotide sequence ID" value="NZ_FRFD01000005.1"/>
</dbReference>
<dbReference type="CDD" id="cd01335">
    <property type="entry name" value="Radical_SAM"/>
    <property type="match status" value="1"/>
</dbReference>
<dbReference type="GO" id="GO:0003824">
    <property type="term" value="F:catalytic activity"/>
    <property type="evidence" value="ECO:0007669"/>
    <property type="project" value="InterPro"/>
</dbReference>
<evidence type="ECO:0000256" key="2">
    <source>
        <dbReference type="ARBA" id="ARBA00022723"/>
    </source>
</evidence>
<dbReference type="InterPro" id="IPR013785">
    <property type="entry name" value="Aldolase_TIM"/>
</dbReference>
<evidence type="ECO:0000313" key="6">
    <source>
        <dbReference type="EMBL" id="SHO48786.1"/>
    </source>
</evidence>
<dbReference type="SUPFAM" id="SSF53335">
    <property type="entry name" value="S-adenosyl-L-methionine-dependent methyltransferases"/>
    <property type="match status" value="1"/>
</dbReference>
<dbReference type="OrthoDB" id="1854625at2"/>
<dbReference type="InterPro" id="IPR029063">
    <property type="entry name" value="SAM-dependent_MTases_sf"/>
</dbReference>
<reference evidence="6 7" key="1">
    <citation type="submission" date="2016-12" db="EMBL/GenBank/DDBJ databases">
        <authorList>
            <person name="Song W.-J."/>
            <person name="Kurnit D.M."/>
        </authorList>
    </citation>
    <scope>NUCLEOTIDE SEQUENCE [LARGE SCALE GENOMIC DNA]</scope>
    <source>
        <strain evidence="6 7">DSM 12503</strain>
    </source>
</reference>
<dbReference type="AlphaFoldDB" id="A0A1M7Y8A9"/>
<dbReference type="PANTHER" id="PTHR11228:SF7">
    <property type="entry name" value="PQQA PEPTIDE CYCLASE"/>
    <property type="match status" value="1"/>
</dbReference>
<evidence type="ECO:0000256" key="4">
    <source>
        <dbReference type="ARBA" id="ARBA00023014"/>
    </source>
</evidence>
<keyword evidence="2" id="KW-0479">Metal-binding</keyword>
<dbReference type="InterPro" id="IPR050377">
    <property type="entry name" value="Radical_SAM_PqqE_MftC-like"/>
</dbReference>
<dbReference type="EMBL" id="FRFD01000005">
    <property type="protein sequence ID" value="SHO48786.1"/>
    <property type="molecule type" value="Genomic_DNA"/>
</dbReference>
<dbReference type="InterPro" id="IPR007197">
    <property type="entry name" value="rSAM"/>
</dbReference>
<dbReference type="SUPFAM" id="SSF102114">
    <property type="entry name" value="Radical SAM enzymes"/>
    <property type="match status" value="1"/>
</dbReference>
<dbReference type="Proteomes" id="UP000184612">
    <property type="component" value="Unassembled WGS sequence"/>
</dbReference>
<dbReference type="Gene3D" id="3.40.50.720">
    <property type="entry name" value="NAD(P)-binding Rossmann-like Domain"/>
    <property type="match status" value="1"/>
</dbReference>
<protein>
    <submittedName>
        <fullName evidence="6">Organic radical activating enzyme</fullName>
    </submittedName>
</protein>
<organism evidence="6 7">
    <name type="scientific">Anaerocolumna xylanovorans DSM 12503</name>
    <dbReference type="NCBI Taxonomy" id="1121345"/>
    <lineage>
        <taxon>Bacteria</taxon>
        <taxon>Bacillati</taxon>
        <taxon>Bacillota</taxon>
        <taxon>Clostridia</taxon>
        <taxon>Lachnospirales</taxon>
        <taxon>Lachnospiraceae</taxon>
        <taxon>Anaerocolumna</taxon>
    </lineage>
</organism>
<evidence type="ECO:0000313" key="7">
    <source>
        <dbReference type="Proteomes" id="UP000184612"/>
    </source>
</evidence>
<dbReference type="GO" id="GO:0051536">
    <property type="term" value="F:iron-sulfur cluster binding"/>
    <property type="evidence" value="ECO:0007669"/>
    <property type="project" value="UniProtKB-KW"/>
</dbReference>
<keyword evidence="3" id="KW-0408">Iron</keyword>
<dbReference type="STRING" id="1121345.SAMN02745217_02034"/>
<dbReference type="Pfam" id="PF04055">
    <property type="entry name" value="Radical_SAM"/>
    <property type="match status" value="1"/>
</dbReference>
<keyword evidence="4" id="KW-0411">Iron-sulfur</keyword>
<feature type="domain" description="Radical SAM core" evidence="5">
    <location>
        <begin position="146"/>
        <end position="250"/>
    </location>
</feature>
<accession>A0A1M7Y8A9</accession>
<dbReference type="SFLD" id="SFLDS00029">
    <property type="entry name" value="Radical_SAM"/>
    <property type="match status" value="1"/>
</dbReference>
<keyword evidence="7" id="KW-1185">Reference proteome</keyword>
<dbReference type="PANTHER" id="PTHR11228">
    <property type="entry name" value="RADICAL SAM DOMAIN PROTEIN"/>
    <property type="match status" value="1"/>
</dbReference>
<sequence>MRITEPFKIDRFQHNRKIIIYGAGTCGEIALRGLECYGIKPDFFCDRVEKNRKAFGIAIIKPEELPSYKDAIILLASVNYFYEMIDTCNRLNCRNYYDMEEIMNIRIPDERLSFQAQDILANKARYIDVIHHGQEEDRLCIGKLEINVSEACTLKCKDCSYLMQYYQHPQNVNIQYLKNVLDRLLSVVDRVSEFRLLGGEPFLNQELYKLIDAYYNHAKVGIIDIHTNGTIIPTQRILDSLKHDNVVVHISDYDVSKNKTEQLKILFDNNSIRYFVRKYDTWNCYGILQDRGYSEEEAQRMFTYCSARNCYTIKKDKLYRCPRSAHATELKMIPDYASDYVDILKDSVSNEELKIHIKNFLSSDHYLNACRYCISAGAEVTEVKAAIQVEKSIEYIDFSFEHIIRNSDE</sequence>
<evidence type="ECO:0000256" key="3">
    <source>
        <dbReference type="ARBA" id="ARBA00023004"/>
    </source>
</evidence>